<dbReference type="RefSeq" id="WP_311700550.1">
    <property type="nucleotide sequence ID" value="NZ_JAVREY010000094.1"/>
</dbReference>
<organism evidence="1 2">
    <name type="scientific">Streptomyces gibsoniae</name>
    <dbReference type="NCBI Taxonomy" id="3075529"/>
    <lineage>
        <taxon>Bacteria</taxon>
        <taxon>Bacillati</taxon>
        <taxon>Actinomycetota</taxon>
        <taxon>Actinomycetes</taxon>
        <taxon>Kitasatosporales</taxon>
        <taxon>Streptomycetaceae</taxon>
        <taxon>Streptomyces</taxon>
    </lineage>
</organism>
<evidence type="ECO:0000313" key="2">
    <source>
        <dbReference type="Proteomes" id="UP001183809"/>
    </source>
</evidence>
<dbReference type="Proteomes" id="UP001183809">
    <property type="component" value="Unassembled WGS sequence"/>
</dbReference>
<dbReference type="EMBL" id="JAVREY010000094">
    <property type="protein sequence ID" value="MDT0469110.1"/>
    <property type="molecule type" value="Genomic_DNA"/>
</dbReference>
<keyword evidence="2" id="KW-1185">Reference proteome</keyword>
<proteinExistence type="predicted"/>
<evidence type="ECO:0000313" key="1">
    <source>
        <dbReference type="EMBL" id="MDT0469110.1"/>
    </source>
</evidence>
<sequence>MSSTMQEIPDEVLEVFKLPGLDGLTDDQTRGRTCVWDRDEVLTIETAVDLGERMSPLRGSTSLMRWFPRSCREHAATAAYKALFDHTTACSRCKAHPSGCPVGDVLRRLARGARL</sequence>
<accession>A0ABU2U7G1</accession>
<name>A0ABU2U7G1_9ACTN</name>
<comment type="caution">
    <text evidence="1">The sequence shown here is derived from an EMBL/GenBank/DDBJ whole genome shotgun (WGS) entry which is preliminary data.</text>
</comment>
<gene>
    <name evidence="1" type="ORF">RM764_40125</name>
</gene>
<reference evidence="2" key="1">
    <citation type="submission" date="2023-07" db="EMBL/GenBank/DDBJ databases">
        <title>30 novel species of actinomycetes from the DSMZ collection.</title>
        <authorList>
            <person name="Nouioui I."/>
        </authorList>
    </citation>
    <scope>NUCLEOTIDE SEQUENCE [LARGE SCALE GENOMIC DNA]</scope>
    <source>
        <strain evidence="2">DSM 41699</strain>
    </source>
</reference>
<protein>
    <submittedName>
        <fullName evidence="1">Uncharacterized protein</fullName>
    </submittedName>
</protein>